<organism evidence="7 8">
    <name type="scientific">Cuscuta campestris</name>
    <dbReference type="NCBI Taxonomy" id="132261"/>
    <lineage>
        <taxon>Eukaryota</taxon>
        <taxon>Viridiplantae</taxon>
        <taxon>Streptophyta</taxon>
        <taxon>Embryophyta</taxon>
        <taxon>Tracheophyta</taxon>
        <taxon>Spermatophyta</taxon>
        <taxon>Magnoliopsida</taxon>
        <taxon>eudicotyledons</taxon>
        <taxon>Gunneridae</taxon>
        <taxon>Pentapetalae</taxon>
        <taxon>asterids</taxon>
        <taxon>lamiids</taxon>
        <taxon>Solanales</taxon>
        <taxon>Convolvulaceae</taxon>
        <taxon>Cuscuteae</taxon>
        <taxon>Cuscuta</taxon>
        <taxon>Cuscuta subgen. Grammica</taxon>
        <taxon>Cuscuta sect. Cleistogrammica</taxon>
    </lineage>
</organism>
<protein>
    <recommendedName>
        <fullName evidence="6">RNase H type-1 domain-containing protein</fullName>
    </recommendedName>
</protein>
<dbReference type="InterPro" id="IPR021109">
    <property type="entry name" value="Peptidase_aspartic_dom_sf"/>
</dbReference>
<dbReference type="PANTHER" id="PTHR10426">
    <property type="entry name" value="STRICTOSIDINE SYNTHASE-RELATED"/>
    <property type="match status" value="1"/>
</dbReference>
<dbReference type="CDD" id="cd00303">
    <property type="entry name" value="retropepsin_like"/>
    <property type="match status" value="1"/>
</dbReference>
<dbReference type="Pfam" id="PF14223">
    <property type="entry name" value="Retrotran_gag_2"/>
    <property type="match status" value="1"/>
</dbReference>
<feature type="region of interest" description="Disordered" evidence="5">
    <location>
        <begin position="696"/>
        <end position="751"/>
    </location>
</feature>
<dbReference type="SUPFAM" id="SSF63829">
    <property type="entry name" value="Calcium-dependent phosphotriesterase"/>
    <property type="match status" value="1"/>
</dbReference>
<dbReference type="CDD" id="cd09279">
    <property type="entry name" value="RNase_HI_like"/>
    <property type="match status" value="1"/>
</dbReference>
<feature type="compositionally biased region" description="Basic residues" evidence="5">
    <location>
        <begin position="1035"/>
        <end position="1057"/>
    </location>
</feature>
<dbReference type="OrthoDB" id="5307922at2759"/>
<gene>
    <name evidence="7" type="ORF">CCAM_LOCUS29234</name>
</gene>
<dbReference type="GO" id="GO:0012505">
    <property type="term" value="C:endomembrane system"/>
    <property type="evidence" value="ECO:0007669"/>
    <property type="project" value="TreeGrafter"/>
</dbReference>
<dbReference type="Pfam" id="PF03732">
    <property type="entry name" value="Retrotrans_gag"/>
    <property type="match status" value="1"/>
</dbReference>
<dbReference type="Pfam" id="PF03088">
    <property type="entry name" value="Str_synth"/>
    <property type="match status" value="1"/>
</dbReference>
<dbReference type="InterPro" id="IPR018119">
    <property type="entry name" value="Strictosidine_synth_cons-reg"/>
</dbReference>
<evidence type="ECO:0000313" key="8">
    <source>
        <dbReference type="Proteomes" id="UP000595140"/>
    </source>
</evidence>
<proteinExistence type="inferred from homology"/>
<keyword evidence="3" id="KW-0926">Vacuole</keyword>
<evidence type="ECO:0000259" key="6">
    <source>
        <dbReference type="PROSITE" id="PS50879"/>
    </source>
</evidence>
<dbReference type="Gene3D" id="2.40.70.10">
    <property type="entry name" value="Acid Proteases"/>
    <property type="match status" value="1"/>
</dbReference>
<feature type="compositionally biased region" description="Basic and acidic residues" evidence="5">
    <location>
        <begin position="696"/>
        <end position="716"/>
    </location>
</feature>
<dbReference type="GO" id="GO:0005773">
    <property type="term" value="C:vacuole"/>
    <property type="evidence" value="ECO:0007669"/>
    <property type="project" value="UniProtKB-SubCell"/>
</dbReference>
<dbReference type="SUPFAM" id="SSF53098">
    <property type="entry name" value="Ribonuclease H-like"/>
    <property type="match status" value="1"/>
</dbReference>
<evidence type="ECO:0000313" key="7">
    <source>
        <dbReference type="EMBL" id="VFQ87458.1"/>
    </source>
</evidence>
<dbReference type="Pfam" id="PF17921">
    <property type="entry name" value="Integrase_H2C2"/>
    <property type="match status" value="1"/>
</dbReference>
<dbReference type="InterPro" id="IPR002156">
    <property type="entry name" value="RNaseH_domain"/>
</dbReference>
<keyword evidence="8" id="KW-1185">Reference proteome</keyword>
<feature type="domain" description="RNase H type-1" evidence="6">
    <location>
        <begin position="1351"/>
        <end position="1480"/>
    </location>
</feature>
<dbReference type="EMBL" id="OOIL02003368">
    <property type="protein sequence ID" value="VFQ87458.1"/>
    <property type="molecule type" value="Genomic_DNA"/>
</dbReference>
<dbReference type="InterPro" id="IPR012337">
    <property type="entry name" value="RNaseH-like_sf"/>
</dbReference>
<feature type="region of interest" description="Disordered" evidence="5">
    <location>
        <begin position="1021"/>
        <end position="1059"/>
    </location>
</feature>
<dbReference type="Pfam" id="PF20067">
    <property type="entry name" value="SSL_N"/>
    <property type="match status" value="1"/>
</dbReference>
<accession>A0A484MH63</accession>
<name>A0A484MH63_9ASTE</name>
<sequence>MGHFLRRKRKRLTGWVGLKLDMAKAYYCIEWPFLRTMMGKLGFDEEWINLVMLCVSTVRYQNKVSECVLHGIRVARRAPPVLHLLFADDSLLFFKATLEEAVVVKSFLSEYERLSGQVVNYRKSSICFSCNIPTLTRDFLSQFFDVEQASDFGKYLGLPPFLGRNKADVFSYIHEKIRVRMSGWSKKLLSKAGKEILLKTVAFSLLELRLVIAGFGRSGKHAIRRFGRGSSQTGGENLLWKLPLPQAYGPEDIAFDPKSEGPYTGVVDGRILKYVNGTFVEFATTSPFRRKEECEVKGYPKFRIACGRPTGLNFDQRTGELYICDVLYGLLKVGPNGGLATQIVAGVNGQNFSFLNAVEIEKSTGNLYFIDSGAIFRTVENPRILGSGDTTGRLLKYEATTGEATVVLDGLSGPGGMAMSSDQTFLVISEYISGKVVKYHIKGPKAHTTETLQLENVKGNPGNVKRAKPEGFWMAMNIFNEEPNQPSIPTKESFAVKFDENGKVLATRKVSIHLPNLLSGYLEHGGRAYAGSNASDFLGVGVTDPNDHLVAYQTHMLMHDVEDEIQCRLFVGTLEGPAVKWFLTLPNGTIDCFKDLAQLFLNAYGGRFQPKKHFTHLFSLKQKEGETNTELVQRWNEAINEVEPMDDKTSIALFMSVLRSGELFRRLDYDTPTSYKSMMARVNKFCATEESDRLKGKDEGALHKGSEKEKKGEKTKATTLSIPTLKPLAAPVAEIKSKEGGGQKRKRGDQKRRQWPYDLEKYCNFHRRHGHATEECQFFKKMEGEMKEREPNANREPKQGVCCCNFRGQFGLFVSICSHVFSGQFFGYSEEMMSEDGKIRIEKFDGQDFGWWKMQVEDLLCQKDLLPCLTGQKPEKMKDEEWADLDRKALAVIRCTLTKNVAFNIVKETTARGVMTTLSNMYEKPSASNKVFLIRQLINTRMREGGSVTTHINVFNTIISRLLLVDIKFDDEVQALLLLSSLPDSWSGSVTAISGSAGNTTLTFEGIRDFILGEDIRRKNTGEPSSSLLSTEGRGRKKERRNSYRGRSKSKGRRGMKLAKNPVYHGKTKHIGMSRDAQPQQQVQENPEEFPQVGVIFGGPETGVTSKERKEWACKLYVGSIDIGQAVKKGRREPIIFSDEDLPLIPSPHRTPLVISMAIHKFFVKRILVDTGSSVNVLYWKAAQQLGIRKEDLTRLNMPLSSFTGDIIEPEGSIKLDVIIGERPKVRHMRMDFVVVDIKCAHNAILGRPGLEDLGGALSLEHLCLKFRTPEGVGRALGDQPAAKKAYLSACKRIDKENLNIQTIGQALEDKERKEEDRERPKPAVEVEEVMLFPEGDPEKVIRIARRVKSLQISWEIHSDGSCAKDDSGGGAVLTSPEGFKAYHSFKFTFRATNNEAEYEALIGVIQIALFMKIKHICLKSDSKLAIGQLKGEMEAKEGRLKRYRDCARTLVRQFEYYELIYVPREENEEADMLAKLCRTIPIHMGGMVTQHEKTCPVWEEAVPVLEISGPGTTWMSPLITYLERGELPIDPKEARRVQLMAPKYQLDEAKLYKRTLGGPMLKCLSEREARRILEEVHQGVCSAHQGALTLARKVILQGFYWPTLKKDALELVRKCPTC</sequence>
<dbReference type="Proteomes" id="UP000595140">
    <property type="component" value="Unassembled WGS sequence"/>
</dbReference>
<dbReference type="GO" id="GO:0003676">
    <property type="term" value="F:nucleic acid binding"/>
    <property type="evidence" value="ECO:0007669"/>
    <property type="project" value="InterPro"/>
</dbReference>
<comment type="similarity">
    <text evidence="2">Belongs to the strictosidine synthase family.</text>
</comment>
<dbReference type="InterPro" id="IPR036397">
    <property type="entry name" value="RNaseH_sf"/>
</dbReference>
<dbReference type="PANTHER" id="PTHR10426:SF136">
    <property type="entry name" value="PROTEIN STRICTOSIDINE SYNTHASE-LIKE 9-LIKE"/>
    <property type="match status" value="1"/>
</dbReference>
<evidence type="ECO:0000256" key="3">
    <source>
        <dbReference type="ARBA" id="ARBA00022554"/>
    </source>
</evidence>
<reference evidence="7 8" key="1">
    <citation type="submission" date="2018-04" db="EMBL/GenBank/DDBJ databases">
        <authorList>
            <person name="Vogel A."/>
        </authorList>
    </citation>
    <scope>NUCLEOTIDE SEQUENCE [LARGE SCALE GENOMIC DNA]</scope>
</reference>
<dbReference type="InterPro" id="IPR005162">
    <property type="entry name" value="Retrotrans_gag_dom"/>
</dbReference>
<dbReference type="Pfam" id="PF13456">
    <property type="entry name" value="RVT_3"/>
    <property type="match status" value="1"/>
</dbReference>
<dbReference type="PROSITE" id="PS50879">
    <property type="entry name" value="RNASE_H_1"/>
    <property type="match status" value="1"/>
</dbReference>
<dbReference type="Gene3D" id="2.120.10.30">
    <property type="entry name" value="TolB, C-terminal domain"/>
    <property type="match status" value="1"/>
</dbReference>
<dbReference type="InterPro" id="IPR011042">
    <property type="entry name" value="6-blade_b-propeller_TolB-like"/>
</dbReference>
<dbReference type="Gene3D" id="3.30.420.10">
    <property type="entry name" value="Ribonuclease H-like superfamily/Ribonuclease H"/>
    <property type="match status" value="1"/>
</dbReference>
<evidence type="ECO:0000256" key="4">
    <source>
        <dbReference type="ARBA" id="ARBA00023180"/>
    </source>
</evidence>
<dbReference type="GO" id="GO:0004523">
    <property type="term" value="F:RNA-DNA hybrid ribonuclease activity"/>
    <property type="evidence" value="ECO:0007669"/>
    <property type="project" value="InterPro"/>
</dbReference>
<dbReference type="Gene3D" id="1.10.340.70">
    <property type="match status" value="1"/>
</dbReference>
<dbReference type="InterPro" id="IPR041588">
    <property type="entry name" value="Integrase_H2C2"/>
</dbReference>
<keyword evidence="4" id="KW-0325">Glycoprotein</keyword>
<comment type="subcellular location">
    <subcellularLocation>
        <location evidence="1">Vacuole</location>
    </subcellularLocation>
</comment>
<evidence type="ECO:0000256" key="1">
    <source>
        <dbReference type="ARBA" id="ARBA00004116"/>
    </source>
</evidence>
<evidence type="ECO:0000256" key="5">
    <source>
        <dbReference type="SAM" id="MobiDB-lite"/>
    </source>
</evidence>
<evidence type="ECO:0000256" key="2">
    <source>
        <dbReference type="ARBA" id="ARBA00009191"/>
    </source>
</evidence>